<reference evidence="2" key="1">
    <citation type="submission" date="2018-01" db="EMBL/GenBank/DDBJ databases">
        <title>Complete genome of Tamlana sp. UJ94.</title>
        <authorList>
            <person name="Jung J."/>
            <person name="Chung D."/>
            <person name="Bae S.S."/>
            <person name="Baek K."/>
        </authorList>
    </citation>
    <scope>NUCLEOTIDE SEQUENCE [LARGE SCALE GENOMIC DNA]</scope>
    <source>
        <strain evidence="2">UJ94</strain>
    </source>
</reference>
<name>A0A2I7SJ99_9FLAO</name>
<dbReference type="RefSeq" id="WP_102995972.1">
    <property type="nucleotide sequence ID" value="NZ_CP025938.1"/>
</dbReference>
<evidence type="ECO:0000313" key="1">
    <source>
        <dbReference type="EMBL" id="AUS05990.1"/>
    </source>
</evidence>
<proteinExistence type="predicted"/>
<protein>
    <submittedName>
        <fullName evidence="1">Uncharacterized protein</fullName>
    </submittedName>
</protein>
<gene>
    <name evidence="1" type="ORF">C1A40_11240</name>
</gene>
<dbReference type="Proteomes" id="UP000236592">
    <property type="component" value="Chromosome"/>
</dbReference>
<dbReference type="AlphaFoldDB" id="A0A2I7SJ99"/>
<accession>A0A2I7SJ99</accession>
<keyword evidence="2" id="KW-1185">Reference proteome</keyword>
<evidence type="ECO:0000313" key="2">
    <source>
        <dbReference type="Proteomes" id="UP000236592"/>
    </source>
</evidence>
<dbReference type="OrthoDB" id="663842at2"/>
<dbReference type="KEGG" id="taj:C1A40_11240"/>
<dbReference type="EMBL" id="CP025938">
    <property type="protein sequence ID" value="AUS05990.1"/>
    <property type="molecule type" value="Genomic_DNA"/>
</dbReference>
<sequence length="164" mass="18845">MKFLIAIIFSVFINVQTVDLQKTREAYKVAAHDADNVNTFFRDLQSVTKKNRSELIAYKGASIALKAKNTKTLKEKKEGFIEGVNLVEYAVKKDSNNIEVRFIRLSIQQNTPKILKYNQEIENDKAFIMRHYNEIKSAHLKMHIGDYISNSKKFSDADKAALDL</sequence>
<organism evidence="1 2">
    <name type="scientific">Pseudotamlana carrageenivorans</name>
    <dbReference type="NCBI Taxonomy" id="2069432"/>
    <lineage>
        <taxon>Bacteria</taxon>
        <taxon>Pseudomonadati</taxon>
        <taxon>Bacteroidota</taxon>
        <taxon>Flavobacteriia</taxon>
        <taxon>Flavobacteriales</taxon>
        <taxon>Flavobacteriaceae</taxon>
        <taxon>Pseudotamlana</taxon>
    </lineage>
</organism>